<dbReference type="AlphaFoldDB" id="A0A098BPS2"/>
<name>A0A098BPS2_9NOCA</name>
<sequence length="81" mass="8460">MCGRRPPRSAAGHPQPAPHRPVLRDLPGPDRLSVDAVAGALRAVAGPAGATHARLLPGRSLLGAPTREPVPPRLRSRQLTS</sequence>
<gene>
    <name evidence="2" type="ORF">RHRU231_670034</name>
</gene>
<evidence type="ECO:0000313" key="2">
    <source>
        <dbReference type="EMBL" id="CDZ90225.1"/>
    </source>
</evidence>
<dbReference type="EMBL" id="CCSD01000080">
    <property type="protein sequence ID" value="CDZ90225.1"/>
    <property type="molecule type" value="Genomic_DNA"/>
</dbReference>
<accession>A0A098BPS2</accession>
<reference evidence="2 3" key="1">
    <citation type="journal article" date="2014" name="Genome Announc.">
        <title>Draft Genome Sequence of Propane- and Butane-Oxidizing Actinobacterium Rhodococcus ruber IEGM 231.</title>
        <authorList>
            <person name="Ivshina I.B."/>
            <person name="Kuyukina M.S."/>
            <person name="Krivoruchko A.V."/>
            <person name="Barbe V."/>
            <person name="Fischer C."/>
        </authorList>
    </citation>
    <scope>NUCLEOTIDE SEQUENCE [LARGE SCALE GENOMIC DNA]</scope>
</reference>
<evidence type="ECO:0000256" key="1">
    <source>
        <dbReference type="SAM" id="MobiDB-lite"/>
    </source>
</evidence>
<proteinExistence type="predicted"/>
<organism evidence="2 3">
    <name type="scientific">Rhodococcus ruber</name>
    <dbReference type="NCBI Taxonomy" id="1830"/>
    <lineage>
        <taxon>Bacteria</taxon>
        <taxon>Bacillati</taxon>
        <taxon>Actinomycetota</taxon>
        <taxon>Actinomycetes</taxon>
        <taxon>Mycobacteriales</taxon>
        <taxon>Nocardiaceae</taxon>
        <taxon>Rhodococcus</taxon>
    </lineage>
</organism>
<dbReference type="Proteomes" id="UP000042997">
    <property type="component" value="Unassembled WGS sequence"/>
</dbReference>
<feature type="region of interest" description="Disordered" evidence="1">
    <location>
        <begin position="1"/>
        <end position="29"/>
    </location>
</feature>
<evidence type="ECO:0000313" key="3">
    <source>
        <dbReference type="Proteomes" id="UP000042997"/>
    </source>
</evidence>
<protein>
    <submittedName>
        <fullName evidence="2">Uncharacterized protein</fullName>
    </submittedName>
</protein>
<feature type="region of interest" description="Disordered" evidence="1">
    <location>
        <begin position="57"/>
        <end position="81"/>
    </location>
</feature>